<dbReference type="InterPro" id="IPR028460">
    <property type="entry name" value="Tbh/DBH"/>
</dbReference>
<sequence length="567" mass="64375">MERQPIVTFTFICCLAYARGFVGVTPTEPFIYSTAVDNDGNYLLFWNFNETHITFEVHVKTHGYVGFGLSDNSNMYPADVVVGWVKNGSTHFKDYHTTGHVPPTVDKHQDWFLLHGEENDFGTVLKFVRKLDTCDKAEDKKIEDGTIRLIYSYHSNDPASDDSIMYHGPERRGTKSLSLLSVSSLSLAGSTAVLDNIRTIDFLNGNFLLPSATTTYHCRVFKMPDIGGKHHMIKVEPVITPGNEKLVHHILIYRCSGIDPKFVGADYLCYEDLPTDLNPCYDVTFAWAIGSDAFYYPNNVGVSVGAPEDPVYYITETHYDNPSQRSDVIDNSGLRITLTRNLRQYDAGMMEIGHEVNWRQFIPPFEKAYLSQSACSSQCIDHAMGNLHEVKIFGILQHAHLLGRAITTRHFRNGTELSPIATDSTYDFNFQEVRLLRNERSVQRGDSFMVECTYDSTTRTAPTTGGLSTTEEMCLSFVMYYPRIPLTICRSAPVYDSISIDERAVYITLYHYNWALPTDRQRFKQKVKESSTFYHCEGAQMNPTELNFVFHEDRIQQGYSPPSSTCP</sequence>
<dbReference type="InterPro" id="IPR045266">
    <property type="entry name" value="DOH_DOMON"/>
</dbReference>
<evidence type="ECO:0000256" key="7">
    <source>
        <dbReference type="ARBA" id="ARBA00023008"/>
    </source>
</evidence>
<evidence type="ECO:0000256" key="1">
    <source>
        <dbReference type="ARBA" id="ARBA00001973"/>
    </source>
</evidence>
<dbReference type="SUPFAM" id="SSF49742">
    <property type="entry name" value="PHM/PNGase F"/>
    <property type="match status" value="2"/>
</dbReference>
<dbReference type="PROSITE" id="PS50836">
    <property type="entry name" value="DOMON"/>
    <property type="match status" value="1"/>
</dbReference>
<accession>A0ABD3WGB6</accession>
<comment type="similarity">
    <text evidence="3">Belongs to the copper type II ascorbate-dependent monooxygenase family.</text>
</comment>
<dbReference type="FunFam" id="2.60.40.1210:FF:000001">
    <property type="entry name" value="Monooxygenase, DBH-like 1, like"/>
    <property type="match status" value="1"/>
</dbReference>
<gene>
    <name evidence="14" type="ORF">ACJMK2_039725</name>
</gene>
<reference evidence="14 15" key="1">
    <citation type="submission" date="2024-11" db="EMBL/GenBank/DDBJ databases">
        <title>Chromosome-level genome assembly of the freshwater bivalve Anodonta woodiana.</title>
        <authorList>
            <person name="Chen X."/>
        </authorList>
    </citation>
    <scope>NUCLEOTIDE SEQUENCE [LARGE SCALE GENOMIC DNA]</scope>
    <source>
        <strain evidence="14">MN2024</strain>
        <tissue evidence="14">Gills</tissue>
    </source>
</reference>
<dbReference type="SUPFAM" id="SSF49344">
    <property type="entry name" value="CBD9-like"/>
    <property type="match status" value="1"/>
</dbReference>
<comment type="caution">
    <text evidence="14">The sequence shown here is derived from an EMBL/GenBank/DDBJ whole genome shotgun (WGS) entry which is preliminary data.</text>
</comment>
<dbReference type="GO" id="GO:0004497">
    <property type="term" value="F:monooxygenase activity"/>
    <property type="evidence" value="ECO:0007669"/>
    <property type="project" value="UniProtKB-KW"/>
</dbReference>
<evidence type="ECO:0000256" key="2">
    <source>
        <dbReference type="ARBA" id="ARBA00004370"/>
    </source>
</evidence>
<keyword evidence="11" id="KW-0325">Glycoprotein</keyword>
<dbReference type="Gene3D" id="2.60.120.310">
    <property type="entry name" value="Copper type II, ascorbate-dependent monooxygenase, N-terminal domain"/>
    <property type="match status" value="1"/>
</dbReference>
<dbReference type="InterPro" id="IPR024548">
    <property type="entry name" value="Cu2_monoox_C"/>
</dbReference>
<comment type="subcellular location">
    <subcellularLocation>
        <location evidence="2">Membrane</location>
    </subcellularLocation>
</comment>
<evidence type="ECO:0000259" key="13">
    <source>
        <dbReference type="PROSITE" id="PS50836"/>
    </source>
</evidence>
<dbReference type="InterPro" id="IPR000945">
    <property type="entry name" value="DBH-like"/>
</dbReference>
<dbReference type="FunFam" id="2.60.120.310:FF:000004">
    <property type="entry name" value="DBH-like monooxygenase protein 1"/>
    <property type="match status" value="1"/>
</dbReference>
<dbReference type="PRINTS" id="PR00767">
    <property type="entry name" value="DBMONOXGNASE"/>
</dbReference>
<dbReference type="AlphaFoldDB" id="A0ABD3WGB6"/>
<dbReference type="EMBL" id="JBJQND010000007">
    <property type="protein sequence ID" value="KAL3871747.1"/>
    <property type="molecule type" value="Genomic_DNA"/>
</dbReference>
<proteinExistence type="inferred from homology"/>
<dbReference type="FunFam" id="2.60.120.230:FF:000001">
    <property type="entry name" value="Monooxygenase, DBH-like 1"/>
    <property type="match status" value="1"/>
</dbReference>
<evidence type="ECO:0000313" key="14">
    <source>
        <dbReference type="EMBL" id="KAL3871747.1"/>
    </source>
</evidence>
<evidence type="ECO:0000256" key="9">
    <source>
        <dbReference type="ARBA" id="ARBA00023136"/>
    </source>
</evidence>
<dbReference type="Pfam" id="PF03712">
    <property type="entry name" value="Cu2_monoox_C"/>
    <property type="match status" value="1"/>
</dbReference>
<dbReference type="InterPro" id="IPR008977">
    <property type="entry name" value="PHM/PNGase_F_dom_sf"/>
</dbReference>
<dbReference type="InterPro" id="IPR014784">
    <property type="entry name" value="Cu2_ascorb_mOase-like_C"/>
</dbReference>
<evidence type="ECO:0000256" key="11">
    <source>
        <dbReference type="ARBA" id="ARBA00023180"/>
    </source>
</evidence>
<evidence type="ECO:0000256" key="5">
    <source>
        <dbReference type="ARBA" id="ARBA00022729"/>
    </source>
</evidence>
<keyword evidence="9" id="KW-0472">Membrane</keyword>
<dbReference type="PANTHER" id="PTHR10157:SF23">
    <property type="entry name" value="MOXD1 HOMOLOG 1"/>
    <property type="match status" value="1"/>
</dbReference>
<dbReference type="InterPro" id="IPR036939">
    <property type="entry name" value="Cu2_ascorb_mOase_N_sf"/>
</dbReference>
<dbReference type="GO" id="GO:0046872">
    <property type="term" value="F:metal ion binding"/>
    <property type="evidence" value="ECO:0007669"/>
    <property type="project" value="UniProtKB-KW"/>
</dbReference>
<evidence type="ECO:0000256" key="12">
    <source>
        <dbReference type="SAM" id="SignalP"/>
    </source>
</evidence>
<dbReference type="Pfam" id="PF03351">
    <property type="entry name" value="DOMON"/>
    <property type="match status" value="1"/>
</dbReference>
<dbReference type="CDD" id="cd09631">
    <property type="entry name" value="DOMON_DOH"/>
    <property type="match status" value="1"/>
</dbReference>
<dbReference type="SMART" id="SM00664">
    <property type="entry name" value="DoH"/>
    <property type="match status" value="1"/>
</dbReference>
<dbReference type="Proteomes" id="UP001634394">
    <property type="component" value="Unassembled WGS sequence"/>
</dbReference>
<protein>
    <recommendedName>
        <fullName evidence="13">DOMON domain-containing protein</fullName>
    </recommendedName>
</protein>
<evidence type="ECO:0000256" key="3">
    <source>
        <dbReference type="ARBA" id="ARBA00010676"/>
    </source>
</evidence>
<evidence type="ECO:0000256" key="6">
    <source>
        <dbReference type="ARBA" id="ARBA00023002"/>
    </source>
</evidence>
<dbReference type="Gene3D" id="2.60.120.230">
    <property type="match status" value="1"/>
</dbReference>
<keyword evidence="15" id="KW-1185">Reference proteome</keyword>
<keyword evidence="6" id="KW-0560">Oxidoreductase</keyword>
<organism evidence="14 15">
    <name type="scientific">Sinanodonta woodiana</name>
    <name type="common">Chinese pond mussel</name>
    <name type="synonym">Anodonta woodiana</name>
    <dbReference type="NCBI Taxonomy" id="1069815"/>
    <lineage>
        <taxon>Eukaryota</taxon>
        <taxon>Metazoa</taxon>
        <taxon>Spiralia</taxon>
        <taxon>Lophotrochozoa</taxon>
        <taxon>Mollusca</taxon>
        <taxon>Bivalvia</taxon>
        <taxon>Autobranchia</taxon>
        <taxon>Heteroconchia</taxon>
        <taxon>Palaeoheterodonta</taxon>
        <taxon>Unionida</taxon>
        <taxon>Unionoidea</taxon>
        <taxon>Unionidae</taxon>
        <taxon>Unioninae</taxon>
        <taxon>Sinanodonta</taxon>
    </lineage>
</organism>
<dbReference type="GO" id="GO:0016020">
    <property type="term" value="C:membrane"/>
    <property type="evidence" value="ECO:0007669"/>
    <property type="project" value="UniProtKB-SubCell"/>
</dbReference>
<comment type="cofactor">
    <cofactor evidence="1">
        <name>Cu(2+)</name>
        <dbReference type="ChEBI" id="CHEBI:29036"/>
    </cofactor>
</comment>
<feature type="signal peptide" evidence="12">
    <location>
        <begin position="1"/>
        <end position="20"/>
    </location>
</feature>
<keyword evidence="4" id="KW-0479">Metal-binding</keyword>
<evidence type="ECO:0000256" key="8">
    <source>
        <dbReference type="ARBA" id="ARBA00023033"/>
    </source>
</evidence>
<evidence type="ECO:0000256" key="4">
    <source>
        <dbReference type="ARBA" id="ARBA00022723"/>
    </source>
</evidence>
<name>A0ABD3WGB6_SINWO</name>
<keyword evidence="7" id="KW-0186">Copper</keyword>
<dbReference type="Pfam" id="PF01082">
    <property type="entry name" value="Cu2_monooxygen"/>
    <property type="match status" value="1"/>
</dbReference>
<dbReference type="InterPro" id="IPR000323">
    <property type="entry name" value="Cu2_ascorb_mOase_N"/>
</dbReference>
<evidence type="ECO:0000313" key="15">
    <source>
        <dbReference type="Proteomes" id="UP001634394"/>
    </source>
</evidence>
<feature type="chain" id="PRO_5044792481" description="DOMON domain-containing protein" evidence="12">
    <location>
        <begin position="21"/>
        <end position="567"/>
    </location>
</feature>
<keyword evidence="10" id="KW-1015">Disulfide bond</keyword>
<feature type="domain" description="DOMON" evidence="13">
    <location>
        <begin position="40"/>
        <end position="154"/>
    </location>
</feature>
<keyword evidence="5 12" id="KW-0732">Signal</keyword>
<keyword evidence="8" id="KW-0503">Monooxygenase</keyword>
<evidence type="ECO:0000256" key="10">
    <source>
        <dbReference type="ARBA" id="ARBA00023157"/>
    </source>
</evidence>
<dbReference type="InterPro" id="IPR005018">
    <property type="entry name" value="DOMON_domain"/>
</dbReference>
<dbReference type="Gene3D" id="2.60.40.1210">
    <property type="entry name" value="Cellobiose dehydrogenase, cytochrome domain"/>
    <property type="match status" value="1"/>
</dbReference>
<dbReference type="PANTHER" id="PTHR10157">
    <property type="entry name" value="DOPAMINE BETA HYDROXYLASE RELATED"/>
    <property type="match status" value="1"/>
</dbReference>